<sequence length="571" mass="64434">MEKQYVLGINGWFEGSHDASAILIEFERNNPAKIIAGLEEEKVIGKKGIFDVFPKNAAKYVLDIAGIDPSELSAIAIGWDYPLVYKSMNKKFDVSSEKIISQIFPNEVFIEIPILYVNHHIAHANSAHFASNLNNSLSLVLDGNGELESSSLWKYQDGNRLFIDTFSPISSFGFLFEATNTMLGFRENESGKTMGLAGYGKPKYSTEILKYFGDNLKPSKKLEKLYKKFAIATGKTNLLMPYQEICIKMWRYIFEYELGIKKSKSKLSSFYDFSDDLKNLASSVQDVLERKILAYVHHKANELDIHNITVSGGVGLNCILNGKILELDSVENIFVQPAAGDSGVALGAAIEYGYQNNYNCNIERFSPYIGKEFKDEEIEEFLVSKNLTFKKTDDASEELSQHLKNDEVIAVFQGRNEWGPRALGNRTILSLPSEGKLDFINKNVKCRELGRPLAPSMISYDLSLLLTSDPKIFGKYMNVAHRASKISIDNSSIIHVDNTFRPQCVFENDNPIYYKQLQKVKEVTGSSILINTSFNADTPIIYNLESAIEFMKTRYIDKVIFNNKFIVSRDS</sequence>
<evidence type="ECO:0000259" key="3">
    <source>
        <dbReference type="Pfam" id="PF16861"/>
    </source>
</evidence>
<dbReference type="Gene3D" id="3.90.870.20">
    <property type="entry name" value="Carbamoyltransferase, C-terminal domain"/>
    <property type="match status" value="1"/>
</dbReference>
<dbReference type="Proteomes" id="UP000664632">
    <property type="component" value="Unassembled WGS sequence"/>
</dbReference>
<dbReference type="Pfam" id="PF16861">
    <property type="entry name" value="Carbam_trans_C"/>
    <property type="match status" value="1"/>
</dbReference>
<feature type="domain" description="Carbamoyltransferase C-terminal" evidence="3">
    <location>
        <begin position="401"/>
        <end position="566"/>
    </location>
</feature>
<dbReference type="SUPFAM" id="SSF53067">
    <property type="entry name" value="Actin-like ATPase domain"/>
    <property type="match status" value="1"/>
</dbReference>
<comment type="similarity">
    <text evidence="1">Belongs to the NodU/CmcH family.</text>
</comment>
<dbReference type="InterPro" id="IPR043129">
    <property type="entry name" value="ATPase_NBD"/>
</dbReference>
<name>A0ABS3GVQ5_9ENTE</name>
<reference evidence="4 5" key="1">
    <citation type="submission" date="2021-03" db="EMBL/GenBank/DDBJ databases">
        <title>Enterococcal diversity collection.</title>
        <authorList>
            <person name="Gilmore M.S."/>
            <person name="Schwartzman J."/>
            <person name="Van Tyne D."/>
            <person name="Martin M."/>
            <person name="Earl A.M."/>
            <person name="Manson A.L."/>
            <person name="Straub T."/>
            <person name="Salamzade R."/>
            <person name="Saavedra J."/>
            <person name="Lebreton F."/>
            <person name="Prichula J."/>
            <person name="Schaufler K."/>
            <person name="Gaca A."/>
            <person name="Sgardioli B."/>
            <person name="Wagenaar J."/>
            <person name="Strong T."/>
        </authorList>
    </citation>
    <scope>NUCLEOTIDE SEQUENCE [LARGE SCALE GENOMIC DNA]</scope>
    <source>
        <strain evidence="4 5">DIV0869a</strain>
    </source>
</reference>
<feature type="domain" description="Carbamoyltransferase" evidence="2">
    <location>
        <begin position="112"/>
        <end position="350"/>
    </location>
</feature>
<evidence type="ECO:0000256" key="1">
    <source>
        <dbReference type="ARBA" id="ARBA00006129"/>
    </source>
</evidence>
<protein>
    <recommendedName>
        <fullName evidence="6">Carbamoyl transferase</fullName>
    </recommendedName>
</protein>
<dbReference type="PANTHER" id="PTHR34847:SF1">
    <property type="entry name" value="NODULATION PROTEIN U"/>
    <property type="match status" value="1"/>
</dbReference>
<dbReference type="InterPro" id="IPR038152">
    <property type="entry name" value="Carbam_trans_C_sf"/>
</dbReference>
<dbReference type="Pfam" id="PF02543">
    <property type="entry name" value="Carbam_trans_N"/>
    <property type="match status" value="1"/>
</dbReference>
<dbReference type="CDD" id="cd24098">
    <property type="entry name" value="ASKHA_NBD_TobZ_N"/>
    <property type="match status" value="1"/>
</dbReference>
<organism evidence="4 5">
    <name type="scientific">Candidatus Enterococcus ikei</name>
    <dbReference type="NCBI Taxonomy" id="2815326"/>
    <lineage>
        <taxon>Bacteria</taxon>
        <taxon>Bacillati</taxon>
        <taxon>Bacillota</taxon>
        <taxon>Bacilli</taxon>
        <taxon>Lactobacillales</taxon>
        <taxon>Enterococcaceae</taxon>
        <taxon>Enterococcus</taxon>
    </lineage>
</organism>
<dbReference type="Gene3D" id="3.30.420.40">
    <property type="match status" value="2"/>
</dbReference>
<evidence type="ECO:0000313" key="5">
    <source>
        <dbReference type="Proteomes" id="UP000664632"/>
    </source>
</evidence>
<dbReference type="PANTHER" id="PTHR34847">
    <property type="entry name" value="NODULATION PROTEIN U"/>
    <property type="match status" value="1"/>
</dbReference>
<keyword evidence="5" id="KW-1185">Reference proteome</keyword>
<gene>
    <name evidence="4" type="ORF">JZO69_02630</name>
</gene>
<dbReference type="InterPro" id="IPR051338">
    <property type="entry name" value="NodU/CmcH_Carbamoyltrnsfr"/>
</dbReference>
<dbReference type="InterPro" id="IPR031730">
    <property type="entry name" value="Carbam_trans_C"/>
</dbReference>
<dbReference type="EMBL" id="JAFLWD010000006">
    <property type="protein sequence ID" value="MBO0439255.1"/>
    <property type="molecule type" value="Genomic_DNA"/>
</dbReference>
<proteinExistence type="inferred from homology"/>
<evidence type="ECO:0000259" key="2">
    <source>
        <dbReference type="Pfam" id="PF02543"/>
    </source>
</evidence>
<dbReference type="RefSeq" id="WP_207111351.1">
    <property type="nucleotide sequence ID" value="NZ_JAFLWD010000006.1"/>
</dbReference>
<accession>A0ABS3GVQ5</accession>
<evidence type="ECO:0000313" key="4">
    <source>
        <dbReference type="EMBL" id="MBO0439255.1"/>
    </source>
</evidence>
<dbReference type="InterPro" id="IPR003696">
    <property type="entry name" value="Carbtransf_dom"/>
</dbReference>
<evidence type="ECO:0008006" key="6">
    <source>
        <dbReference type="Google" id="ProtNLM"/>
    </source>
</evidence>
<comment type="caution">
    <text evidence="4">The sequence shown here is derived from an EMBL/GenBank/DDBJ whole genome shotgun (WGS) entry which is preliminary data.</text>
</comment>